<dbReference type="AlphaFoldDB" id="A0A4Q7KDI3"/>
<dbReference type="Proteomes" id="UP000294257">
    <property type="component" value="Unassembled WGS sequence"/>
</dbReference>
<dbReference type="PANTHER" id="PTHR42964:SF1">
    <property type="entry name" value="POLYKETIDE BIOSYNTHESIS ENOYL-COA HYDRATASE PKSH-RELATED"/>
    <property type="match status" value="1"/>
</dbReference>
<dbReference type="InterPro" id="IPR051683">
    <property type="entry name" value="Enoyl-CoA_Hydratase/Isomerase"/>
</dbReference>
<dbReference type="Gene3D" id="3.90.226.10">
    <property type="entry name" value="2-enoyl-CoA Hydratase, Chain A, domain 1"/>
    <property type="match status" value="1"/>
</dbReference>
<reference evidence="2 3" key="1">
    <citation type="submission" date="2019-02" db="EMBL/GenBank/DDBJ databases">
        <title>Genomic Encyclopedia of Type Strains, Phase IV (KMG-IV): sequencing the most valuable type-strain genomes for metagenomic binning, comparative biology and taxonomic classification.</title>
        <authorList>
            <person name="Goeker M."/>
        </authorList>
    </citation>
    <scope>NUCLEOTIDE SEQUENCE [LARGE SCALE GENOMIC DNA]</scope>
    <source>
        <strain evidence="2 3">DSM 101727</strain>
    </source>
</reference>
<accession>A0A4Q7KDI3</accession>
<evidence type="ECO:0000256" key="1">
    <source>
        <dbReference type="ARBA" id="ARBA00005254"/>
    </source>
</evidence>
<gene>
    <name evidence="2" type="ORF">EV193_114138</name>
</gene>
<proteinExistence type="inferred from homology"/>
<dbReference type="GO" id="GO:0003824">
    <property type="term" value="F:catalytic activity"/>
    <property type="evidence" value="ECO:0007669"/>
    <property type="project" value="UniProtKB-ARBA"/>
</dbReference>
<protein>
    <submittedName>
        <fullName evidence="2">Methylglutaconyl-CoA hydratase</fullName>
    </submittedName>
</protein>
<evidence type="ECO:0000313" key="3">
    <source>
        <dbReference type="Proteomes" id="UP000294257"/>
    </source>
</evidence>
<dbReference type="SUPFAM" id="SSF52096">
    <property type="entry name" value="ClpP/crotonase"/>
    <property type="match status" value="1"/>
</dbReference>
<sequence length="260" mass="27451">MDAATGHDELVHYAVDAGVATITLDSPHNRNALSAQLRRELLGHLDAAEADDVARVVVLDHTGPVFCSGMDLREARGAGASDQGVNEFPLILQRILTGPKPVVAVLRGPARAGGVGLVAAADIAIAVREATFAFTEVRIGVVPAVISVTVLPRLLPRAAHELFLTGETFGADRAAEIGLINSSVSAEVLDQEVKRYTDMLALGGPKALATTKSMLRASRPTDLEQSFQDMLALSASLFASEEGQEGITAFAQKRKPNWVP</sequence>
<dbReference type="Pfam" id="PF00378">
    <property type="entry name" value="ECH_1"/>
    <property type="match status" value="1"/>
</dbReference>
<dbReference type="RefSeq" id="WP_130348253.1">
    <property type="nucleotide sequence ID" value="NZ_SGWQ01000014.1"/>
</dbReference>
<dbReference type="CDD" id="cd06558">
    <property type="entry name" value="crotonase-like"/>
    <property type="match status" value="1"/>
</dbReference>
<comment type="similarity">
    <text evidence="1">Belongs to the enoyl-CoA hydratase/isomerase family.</text>
</comment>
<dbReference type="InterPro" id="IPR001753">
    <property type="entry name" value="Enoyl-CoA_hydra/iso"/>
</dbReference>
<comment type="caution">
    <text evidence="2">The sequence shown here is derived from an EMBL/GenBank/DDBJ whole genome shotgun (WGS) entry which is preliminary data.</text>
</comment>
<keyword evidence="3" id="KW-1185">Reference proteome</keyword>
<dbReference type="InterPro" id="IPR014748">
    <property type="entry name" value="Enoyl-CoA_hydra_C"/>
</dbReference>
<dbReference type="PANTHER" id="PTHR42964">
    <property type="entry name" value="ENOYL-COA HYDRATASE"/>
    <property type="match status" value="1"/>
</dbReference>
<dbReference type="Gene3D" id="1.10.12.10">
    <property type="entry name" value="Lyase 2-enoyl-coa Hydratase, Chain A, domain 2"/>
    <property type="match status" value="1"/>
</dbReference>
<evidence type="ECO:0000313" key="2">
    <source>
        <dbReference type="EMBL" id="RZS31445.1"/>
    </source>
</evidence>
<name>A0A4Q7KDI3_9PSEU</name>
<organism evidence="2 3">
    <name type="scientific">Herbihabitans rhizosphaerae</name>
    <dbReference type="NCBI Taxonomy" id="1872711"/>
    <lineage>
        <taxon>Bacteria</taxon>
        <taxon>Bacillati</taxon>
        <taxon>Actinomycetota</taxon>
        <taxon>Actinomycetes</taxon>
        <taxon>Pseudonocardiales</taxon>
        <taxon>Pseudonocardiaceae</taxon>
        <taxon>Herbihabitans</taxon>
    </lineage>
</organism>
<dbReference type="EMBL" id="SGWQ01000014">
    <property type="protein sequence ID" value="RZS31445.1"/>
    <property type="molecule type" value="Genomic_DNA"/>
</dbReference>
<dbReference type="InterPro" id="IPR029045">
    <property type="entry name" value="ClpP/crotonase-like_dom_sf"/>
</dbReference>
<dbReference type="OrthoDB" id="370015at2"/>